<dbReference type="Proteomes" id="UP000002028">
    <property type="component" value="Plasmid pSLIN03"/>
</dbReference>
<dbReference type="HOGENOM" id="CLU_070537_1_0_10"/>
<name>D2QVW7_SPILD</name>
<dbReference type="Gene3D" id="3.90.580.10">
    <property type="entry name" value="Zinc finger, CHC2-type domain"/>
    <property type="match status" value="1"/>
</dbReference>
<evidence type="ECO:0000313" key="1">
    <source>
        <dbReference type="EMBL" id="ADB42949.1"/>
    </source>
</evidence>
<organism evidence="1 2">
    <name type="scientific">Spirosoma linguale (strain ATCC 33905 / DSM 74 / LMG 10896 / Claus 1)</name>
    <dbReference type="NCBI Taxonomy" id="504472"/>
    <lineage>
        <taxon>Bacteria</taxon>
        <taxon>Pseudomonadati</taxon>
        <taxon>Bacteroidota</taxon>
        <taxon>Cytophagia</taxon>
        <taxon>Cytophagales</taxon>
        <taxon>Cytophagaceae</taxon>
        <taxon>Spirosoma</taxon>
    </lineage>
</organism>
<proteinExistence type="predicted"/>
<sequence length="323" mass="36503">MNTQQAKLLSLPDLLTKLGHQPARTLKAGKELWYCSPFRNELEPSFHTSFLGGKWIWNDFGDTGGNVLEFVMRYYNTDVSGALAQLDHLMGSPLQQSRSATSLPTKEPIVSASPLDEQQTLSLETVRPLSVDSSKGRALIHYLTHQRGIDPMLAAKYLLEVQYRNQLTGKTYFAVGINNETKGYEIRNAYFKSSLGRKGVSFIEGKKKGHIAVFEGFMDFLAALTYYQSSDLAMFQELVQGDVLIMNSAAFYQRTSELLRAGSYTKVALYLDNDTTGHKVRDLIQEQFPPYTTDYSKLYKDYKDFNEFLLAQLTDRSSTRSKG</sequence>
<keyword evidence="2" id="KW-1185">Reference proteome</keyword>
<dbReference type="GO" id="GO:0008270">
    <property type="term" value="F:zinc ion binding"/>
    <property type="evidence" value="ECO:0007669"/>
    <property type="project" value="InterPro"/>
</dbReference>
<reference evidence="1 2" key="1">
    <citation type="journal article" date="2010" name="Stand. Genomic Sci.">
        <title>Complete genome sequence of Spirosoma linguale type strain (1).</title>
        <authorList>
            <person name="Lail K."/>
            <person name="Sikorski J."/>
            <person name="Saunders E."/>
            <person name="Lapidus A."/>
            <person name="Glavina Del Rio T."/>
            <person name="Copeland A."/>
            <person name="Tice H."/>
            <person name="Cheng J.-F."/>
            <person name="Lucas S."/>
            <person name="Nolan M."/>
            <person name="Bruce D."/>
            <person name="Goodwin L."/>
            <person name="Pitluck S."/>
            <person name="Ivanova N."/>
            <person name="Mavromatis K."/>
            <person name="Ovchinnikova G."/>
            <person name="Pati A."/>
            <person name="Chen A."/>
            <person name="Palaniappan K."/>
            <person name="Land M."/>
            <person name="Hauser L."/>
            <person name="Chang Y.-J."/>
            <person name="Jeffries C.D."/>
            <person name="Chain P."/>
            <person name="Brettin T."/>
            <person name="Detter J.C."/>
            <person name="Schuetze A."/>
            <person name="Rohde M."/>
            <person name="Tindall B.J."/>
            <person name="Goeker M."/>
            <person name="Bristow J."/>
            <person name="Eisen J.A."/>
            <person name="Markowitz V."/>
            <person name="Hugenholtz P."/>
            <person name="Kyrpides N.C."/>
            <person name="Klenk H.-P."/>
            <person name="Chen F."/>
        </authorList>
    </citation>
    <scope>NUCLEOTIDE SEQUENCE [LARGE SCALE GENOMIC DNA]</scope>
    <source>
        <strain evidence="2">ATCC 33905 / DSM 74 / LMG 10896 / Claus 1</strain>
    </source>
</reference>
<gene>
    <name evidence="1" type="ordered locus">Slin_7006</name>
</gene>
<evidence type="ECO:0000313" key="2">
    <source>
        <dbReference type="Proteomes" id="UP000002028"/>
    </source>
</evidence>
<dbReference type="GO" id="GO:0006260">
    <property type="term" value="P:DNA replication"/>
    <property type="evidence" value="ECO:0007669"/>
    <property type="project" value="InterPro"/>
</dbReference>
<accession>D2QVW7</accession>
<dbReference type="RefSeq" id="WP_012931426.1">
    <property type="nucleotide sequence ID" value="NC_013733.1"/>
</dbReference>
<keyword evidence="1" id="KW-0614">Plasmid</keyword>
<dbReference type="Gene3D" id="3.40.1360.10">
    <property type="match status" value="1"/>
</dbReference>
<dbReference type="InterPro" id="IPR036977">
    <property type="entry name" value="DNA_primase_Znf_CHC2"/>
</dbReference>
<dbReference type="EMBL" id="CP001772">
    <property type="protein sequence ID" value="ADB42949.1"/>
    <property type="molecule type" value="Genomic_DNA"/>
</dbReference>
<protein>
    <recommendedName>
        <fullName evidence="3">Zinc finger CHC2-family protein</fullName>
    </recommendedName>
</protein>
<dbReference type="AlphaFoldDB" id="D2QVW7"/>
<dbReference type="KEGG" id="sli:Slin_7006"/>
<dbReference type="Pfam" id="PF13155">
    <property type="entry name" value="Toprim_2"/>
    <property type="match status" value="1"/>
</dbReference>
<geneLocation type="plasmid" evidence="1 2">
    <name>pSLIN03</name>
</geneLocation>
<evidence type="ECO:0008006" key="3">
    <source>
        <dbReference type="Google" id="ProtNLM"/>
    </source>
</evidence>
<dbReference type="SUPFAM" id="SSF57783">
    <property type="entry name" value="Zinc beta-ribbon"/>
    <property type="match status" value="1"/>
</dbReference>
<dbReference type="GO" id="GO:0003677">
    <property type="term" value="F:DNA binding"/>
    <property type="evidence" value="ECO:0007669"/>
    <property type="project" value="InterPro"/>
</dbReference>